<evidence type="ECO:0000313" key="4">
    <source>
        <dbReference type="Proteomes" id="UP000473648"/>
    </source>
</evidence>
<name>A0A6L5GT79_9FIRM</name>
<dbReference type="InterPro" id="IPR029055">
    <property type="entry name" value="Ntn_hydrolases_N"/>
</dbReference>
<dbReference type="PANTHER" id="PTHR42824">
    <property type="entry name" value="GLUTAMINE AMIDOTRANSFERASE"/>
    <property type="match status" value="1"/>
</dbReference>
<evidence type="ECO:0000313" key="3">
    <source>
        <dbReference type="EMBL" id="MQM73338.1"/>
    </source>
</evidence>
<dbReference type="PROSITE" id="PS51278">
    <property type="entry name" value="GATASE_TYPE_2"/>
    <property type="match status" value="1"/>
</dbReference>
<dbReference type="GO" id="GO:0016740">
    <property type="term" value="F:transferase activity"/>
    <property type="evidence" value="ECO:0007669"/>
    <property type="project" value="UniProtKB-KW"/>
</dbReference>
<dbReference type="Gene3D" id="3.60.20.10">
    <property type="entry name" value="Glutamine Phosphoribosylpyrophosphate, subunit 1, domain 1"/>
    <property type="match status" value="1"/>
</dbReference>
<dbReference type="Proteomes" id="UP000473648">
    <property type="component" value="Unassembled WGS sequence"/>
</dbReference>
<comment type="caution">
    <text evidence="3">The sequence shown here is derived from an EMBL/GenBank/DDBJ whole genome shotgun (WGS) entry which is preliminary data.</text>
</comment>
<dbReference type="InterPro" id="IPR017932">
    <property type="entry name" value="GATase_2_dom"/>
</dbReference>
<evidence type="ECO:0000259" key="2">
    <source>
        <dbReference type="PROSITE" id="PS51278"/>
    </source>
</evidence>
<keyword evidence="1 3" id="KW-0315">Glutamine amidotransferase</keyword>
<reference evidence="3" key="1">
    <citation type="journal article" date="2020" name="Appl. Environ. Microbiol.">
        <title>Medium-Chain Fatty Acid Synthesis by 'Candidatus Weimeria bifida' gen. nov., sp. nov., and 'Candidatus Pseudoramibacter fermentans' sp. nov.</title>
        <authorList>
            <person name="Scarborough M.J."/>
            <person name="Myers K.S."/>
            <person name="Donohue T.J."/>
            <person name="Noguera D.R."/>
        </authorList>
    </citation>
    <scope>NUCLEOTIDE SEQUENCE</scope>
    <source>
        <strain evidence="3">EUB1.1</strain>
    </source>
</reference>
<dbReference type="CDD" id="cd01908">
    <property type="entry name" value="YafJ"/>
    <property type="match status" value="1"/>
</dbReference>
<accession>A0A6L5GT79</accession>
<dbReference type="SUPFAM" id="SSF56235">
    <property type="entry name" value="N-terminal nucleophile aminohydrolases (Ntn hydrolases)"/>
    <property type="match status" value="1"/>
</dbReference>
<keyword evidence="4" id="KW-1185">Reference proteome</keyword>
<dbReference type="EMBL" id="VOGB01000005">
    <property type="protein sequence ID" value="MQM73338.1"/>
    <property type="molecule type" value="Genomic_DNA"/>
</dbReference>
<feature type="domain" description="Glutamine amidotransferase type-2" evidence="2">
    <location>
        <begin position="2"/>
        <end position="267"/>
    </location>
</feature>
<dbReference type="PANTHER" id="PTHR42824:SF1">
    <property type="entry name" value="GLUTAMINE AMIDOTRANSFERASE YAFJ-RELATED"/>
    <property type="match status" value="1"/>
</dbReference>
<dbReference type="AlphaFoldDB" id="A0A6L5GT79"/>
<sequence>MCELFAFSSKKPKDLTDALTRFYARSVDQPNGWGLAEYDDEGRMCMHKGPERAVDSIVLPRLIGEGIPRKRVLGHIRLATVGSINVNNCHPFVAYDGTGREWTLIHNGTVFNSAALIRYYKQQEGETDSERLLLYLMDLIDEKTRRVGHPLNKDERFDVIQSMLASMADRNKLNLFLYDGEQFYVHANNAPAMLYYLEDTTPGDEALLFATNPYLEGDWKEVPKTRLLAFSDGVFTREGVNHHIMFHSDYYRIMLEPTHPEMDFSFL</sequence>
<protein>
    <submittedName>
        <fullName evidence="3">Class II glutamine amidotransferase</fullName>
    </submittedName>
</protein>
<dbReference type="Pfam" id="PF13230">
    <property type="entry name" value="GATase_4"/>
    <property type="match status" value="1"/>
</dbReference>
<evidence type="ECO:0000256" key="1">
    <source>
        <dbReference type="ARBA" id="ARBA00022962"/>
    </source>
</evidence>
<organism evidence="3 4">
    <name type="scientific">Candidatus Pseudoramibacter fermentans</name>
    <dbReference type="NCBI Taxonomy" id="2594427"/>
    <lineage>
        <taxon>Bacteria</taxon>
        <taxon>Bacillati</taxon>
        <taxon>Bacillota</taxon>
        <taxon>Clostridia</taxon>
        <taxon>Eubacteriales</taxon>
        <taxon>Eubacteriaceae</taxon>
        <taxon>Pseudoramibacter</taxon>
    </lineage>
</organism>
<gene>
    <name evidence="3" type="ORF">FRC53_08020</name>
</gene>
<proteinExistence type="predicted"/>
<dbReference type="InterPro" id="IPR026869">
    <property type="entry name" value="EgtC-like"/>
</dbReference>